<evidence type="ECO:0000313" key="3">
    <source>
        <dbReference type="Proteomes" id="UP001153069"/>
    </source>
</evidence>
<dbReference type="Proteomes" id="UP001153069">
    <property type="component" value="Unassembled WGS sequence"/>
</dbReference>
<dbReference type="PANTHER" id="PTHR11188:SF17">
    <property type="entry name" value="FI21816P1"/>
    <property type="match status" value="1"/>
</dbReference>
<dbReference type="PANTHER" id="PTHR11188">
    <property type="entry name" value="ARRESTIN DOMAIN CONTAINING PROTEIN"/>
    <property type="match status" value="1"/>
</dbReference>
<dbReference type="InterPro" id="IPR050357">
    <property type="entry name" value="Arrestin_domain-protein"/>
</dbReference>
<comment type="caution">
    <text evidence="2">The sequence shown here is derived from an EMBL/GenBank/DDBJ whole genome shotgun (WGS) entry which is preliminary data.</text>
</comment>
<dbReference type="InterPro" id="IPR011022">
    <property type="entry name" value="Arrestin_C-like"/>
</dbReference>
<dbReference type="SUPFAM" id="SSF81296">
    <property type="entry name" value="E set domains"/>
    <property type="match status" value="1"/>
</dbReference>
<name>A0A9N8EKY6_9STRA</name>
<dbReference type="Gene3D" id="2.60.40.640">
    <property type="match status" value="2"/>
</dbReference>
<dbReference type="AlphaFoldDB" id="A0A9N8EKY6"/>
<dbReference type="SMART" id="SM01017">
    <property type="entry name" value="Arrestin_C"/>
    <property type="match status" value="1"/>
</dbReference>
<evidence type="ECO:0000259" key="1">
    <source>
        <dbReference type="SMART" id="SM01017"/>
    </source>
</evidence>
<protein>
    <recommendedName>
        <fullName evidence="1">Arrestin C-terminal-like domain-containing protein</fullName>
    </recommendedName>
</protein>
<reference evidence="2" key="1">
    <citation type="submission" date="2020-06" db="EMBL/GenBank/DDBJ databases">
        <authorList>
            <consortium name="Plant Systems Biology data submission"/>
        </authorList>
    </citation>
    <scope>NUCLEOTIDE SEQUENCE</scope>
    <source>
        <strain evidence="2">D6</strain>
    </source>
</reference>
<dbReference type="EMBL" id="CAICTM010001150">
    <property type="protein sequence ID" value="CAB9520979.1"/>
    <property type="molecule type" value="Genomic_DNA"/>
</dbReference>
<dbReference type="InterPro" id="IPR014752">
    <property type="entry name" value="Arrestin-like_C"/>
</dbReference>
<sequence length="341" mass="37424">MVAFKLLTAKPIVAGGTLNGKLIVEAKKDTKAKELDVKFLGEEKIQIAHAVSTGEFVMEETKKQTKQLIHEDVLMHDVNRIINGNFGLLPAWTYEYAFQIPLPSELPAIIVVPKIFRPDTQKVRGPLDVSKGEVTAGAHTDDTILIPGQQITLDLGIVNDSKATIKEITVTLVERVDVAYPNFGNPKYTKEITKDLTVSEVAVDDTYCAKKGSKELKEEKKDPLKSERNYQLVAEQLSSGNHLVTLPPVPEDASDSYRYASDLLKVSHEIDVRFQTKTFTSNPGFRLPVAIRRGRAAESVDASDLPVALAEAISDLDTIDESVPTAIATPINSSKGGLEYR</sequence>
<dbReference type="Pfam" id="PF02752">
    <property type="entry name" value="Arrestin_C"/>
    <property type="match status" value="1"/>
</dbReference>
<proteinExistence type="predicted"/>
<organism evidence="2 3">
    <name type="scientific">Seminavis robusta</name>
    <dbReference type="NCBI Taxonomy" id="568900"/>
    <lineage>
        <taxon>Eukaryota</taxon>
        <taxon>Sar</taxon>
        <taxon>Stramenopiles</taxon>
        <taxon>Ochrophyta</taxon>
        <taxon>Bacillariophyta</taxon>
        <taxon>Bacillariophyceae</taxon>
        <taxon>Bacillariophycidae</taxon>
        <taxon>Naviculales</taxon>
        <taxon>Naviculaceae</taxon>
        <taxon>Seminavis</taxon>
    </lineage>
</organism>
<dbReference type="InterPro" id="IPR014756">
    <property type="entry name" value="Ig_E-set"/>
</dbReference>
<gene>
    <name evidence="2" type="ORF">SEMRO_1152_G246830.1</name>
</gene>
<keyword evidence="3" id="KW-1185">Reference proteome</keyword>
<dbReference type="GO" id="GO:0005737">
    <property type="term" value="C:cytoplasm"/>
    <property type="evidence" value="ECO:0007669"/>
    <property type="project" value="TreeGrafter"/>
</dbReference>
<accession>A0A9N8EKY6</accession>
<dbReference type="GO" id="GO:0015031">
    <property type="term" value="P:protein transport"/>
    <property type="evidence" value="ECO:0007669"/>
    <property type="project" value="TreeGrafter"/>
</dbReference>
<evidence type="ECO:0000313" key="2">
    <source>
        <dbReference type="EMBL" id="CAB9520979.1"/>
    </source>
</evidence>
<feature type="domain" description="Arrestin C-terminal-like" evidence="1">
    <location>
        <begin position="130"/>
        <end position="294"/>
    </location>
</feature>